<protein>
    <submittedName>
        <fullName evidence="1">Uncharacterized protein</fullName>
    </submittedName>
</protein>
<proteinExistence type="predicted"/>
<dbReference type="AlphaFoldDB" id="A0A4Y2VH72"/>
<sequence>MVSDQRLREEVVVAGSEEHRRSRYIWLDVSANPKRDQLEWWVELAGRCRSSWQQGWVSWRMQWQESDWISWRGGGVGLQANKHNQGIK</sequence>
<name>A0A4Y2VH72_ARAVE</name>
<reference evidence="1 2" key="1">
    <citation type="journal article" date="2019" name="Sci. Rep.">
        <title>Orb-weaving spider Araneus ventricosus genome elucidates the spidroin gene catalogue.</title>
        <authorList>
            <person name="Kono N."/>
            <person name="Nakamura H."/>
            <person name="Ohtoshi R."/>
            <person name="Moran D.A.P."/>
            <person name="Shinohara A."/>
            <person name="Yoshida Y."/>
            <person name="Fujiwara M."/>
            <person name="Mori M."/>
            <person name="Tomita M."/>
            <person name="Arakawa K."/>
        </authorList>
    </citation>
    <scope>NUCLEOTIDE SEQUENCE [LARGE SCALE GENOMIC DNA]</scope>
</reference>
<accession>A0A4Y2VH72</accession>
<evidence type="ECO:0000313" key="1">
    <source>
        <dbReference type="EMBL" id="GBO23087.1"/>
    </source>
</evidence>
<dbReference type="Proteomes" id="UP000499080">
    <property type="component" value="Unassembled WGS sequence"/>
</dbReference>
<organism evidence="1 2">
    <name type="scientific">Araneus ventricosus</name>
    <name type="common">Orbweaver spider</name>
    <name type="synonym">Epeira ventricosa</name>
    <dbReference type="NCBI Taxonomy" id="182803"/>
    <lineage>
        <taxon>Eukaryota</taxon>
        <taxon>Metazoa</taxon>
        <taxon>Ecdysozoa</taxon>
        <taxon>Arthropoda</taxon>
        <taxon>Chelicerata</taxon>
        <taxon>Arachnida</taxon>
        <taxon>Araneae</taxon>
        <taxon>Araneomorphae</taxon>
        <taxon>Entelegynae</taxon>
        <taxon>Araneoidea</taxon>
        <taxon>Araneidae</taxon>
        <taxon>Araneus</taxon>
    </lineage>
</organism>
<comment type="caution">
    <text evidence="1">The sequence shown here is derived from an EMBL/GenBank/DDBJ whole genome shotgun (WGS) entry which is preliminary data.</text>
</comment>
<evidence type="ECO:0000313" key="2">
    <source>
        <dbReference type="Proteomes" id="UP000499080"/>
    </source>
</evidence>
<dbReference type="EMBL" id="BGPR01046122">
    <property type="protein sequence ID" value="GBO23087.1"/>
    <property type="molecule type" value="Genomic_DNA"/>
</dbReference>
<keyword evidence="2" id="KW-1185">Reference proteome</keyword>
<gene>
    <name evidence="1" type="ORF">AVEN_146099_1</name>
</gene>